<evidence type="ECO:0000256" key="1">
    <source>
        <dbReference type="SAM" id="Phobius"/>
    </source>
</evidence>
<name>A0A1F6TQ53_9PROT</name>
<keyword evidence="1" id="KW-0812">Transmembrane</keyword>
<feature type="transmembrane region" description="Helical" evidence="1">
    <location>
        <begin position="38"/>
        <end position="61"/>
    </location>
</feature>
<reference evidence="2 3" key="1">
    <citation type="journal article" date="2016" name="Nat. Commun.">
        <title>Thousands of microbial genomes shed light on interconnected biogeochemical processes in an aquifer system.</title>
        <authorList>
            <person name="Anantharaman K."/>
            <person name="Brown C.T."/>
            <person name="Hug L.A."/>
            <person name="Sharon I."/>
            <person name="Castelle C.J."/>
            <person name="Probst A.J."/>
            <person name="Thomas B.C."/>
            <person name="Singh A."/>
            <person name="Wilkins M.J."/>
            <person name="Karaoz U."/>
            <person name="Brodie E.L."/>
            <person name="Williams K.H."/>
            <person name="Hubbard S.S."/>
            <person name="Banfield J.F."/>
        </authorList>
    </citation>
    <scope>NUCLEOTIDE SEQUENCE [LARGE SCALE GENOMIC DNA]</scope>
</reference>
<gene>
    <name evidence="2" type="ORF">A2637_00165</name>
</gene>
<dbReference type="Proteomes" id="UP000179360">
    <property type="component" value="Unassembled WGS sequence"/>
</dbReference>
<protein>
    <recommendedName>
        <fullName evidence="4">Cobalamin ABC transporter</fullName>
    </recommendedName>
</protein>
<dbReference type="AlphaFoldDB" id="A0A1F6TQ53"/>
<feature type="transmembrane region" description="Helical" evidence="1">
    <location>
        <begin position="108"/>
        <end position="131"/>
    </location>
</feature>
<proteinExistence type="predicted"/>
<evidence type="ECO:0000313" key="2">
    <source>
        <dbReference type="EMBL" id="OGI47186.1"/>
    </source>
</evidence>
<dbReference type="EMBL" id="MFSY01000026">
    <property type="protein sequence ID" value="OGI47186.1"/>
    <property type="molecule type" value="Genomic_DNA"/>
</dbReference>
<organism evidence="2 3">
    <name type="scientific">Candidatus Muproteobacteria bacterium RIFCSPHIGHO2_01_FULL_65_16</name>
    <dbReference type="NCBI Taxonomy" id="1817764"/>
    <lineage>
        <taxon>Bacteria</taxon>
        <taxon>Pseudomonadati</taxon>
        <taxon>Pseudomonadota</taxon>
        <taxon>Candidatus Muproteobacteria</taxon>
    </lineage>
</organism>
<keyword evidence="1" id="KW-0472">Membrane</keyword>
<dbReference type="STRING" id="1817764.A2637_00165"/>
<evidence type="ECO:0008006" key="4">
    <source>
        <dbReference type="Google" id="ProtNLM"/>
    </source>
</evidence>
<evidence type="ECO:0000313" key="3">
    <source>
        <dbReference type="Proteomes" id="UP000179360"/>
    </source>
</evidence>
<feature type="transmembrane region" description="Helical" evidence="1">
    <location>
        <begin position="166"/>
        <end position="188"/>
    </location>
</feature>
<keyword evidence="1" id="KW-1133">Transmembrane helix</keyword>
<sequence>MNAASISSSRFVVALLLAAVMAATRWHHFGSVFSLPDASLAVFFLAGIYLRSPLFLAGFLAEAALIDYLAITVGGVSDFCISSAYVFLIPAYAAPWFAGRWYAARHRLAWSTLLPLGGALLLSVGVAYLISDGSFYLLSGRFPEVSAAEYFAQAVRHFPAYALHTALYVLLAAGVHVVVAAASGARLAHSARRP</sequence>
<comment type="caution">
    <text evidence="2">The sequence shown here is derived from an EMBL/GenBank/DDBJ whole genome shotgun (WGS) entry which is preliminary data.</text>
</comment>
<accession>A0A1F6TQ53</accession>